<dbReference type="InterPro" id="IPR046711">
    <property type="entry name" value="DUF6784"/>
</dbReference>
<dbReference type="EMBL" id="CP003985">
    <property type="protein sequence ID" value="AGF78427.1"/>
    <property type="molecule type" value="Genomic_DNA"/>
</dbReference>
<dbReference type="Proteomes" id="UP000011721">
    <property type="component" value="Chromosome"/>
</dbReference>
<feature type="transmembrane region" description="Helical" evidence="1">
    <location>
        <begin position="562"/>
        <end position="580"/>
    </location>
</feature>
<reference evidence="5" key="1">
    <citation type="journal article" date="2013" name="Stand. Genomic Sci.">
        <title>Complete genome sequence of Desulfocapsa sulfexigens, a marine deltaproteobacterium specialized in disproportionating inorganic sulfur compounds.</title>
        <authorList>
            <person name="Finster K.W."/>
            <person name="Kjeldsen K.U."/>
            <person name="Kube M."/>
            <person name="Reinhardt R."/>
            <person name="Mussmann M."/>
            <person name="Amann R."/>
            <person name="Schreiber L."/>
        </authorList>
    </citation>
    <scope>NUCLEOTIDE SEQUENCE [LARGE SCALE GENOMIC DNA]</scope>
    <source>
        <strain evidence="5">DSM 10523 / SB164P1</strain>
    </source>
</reference>
<keyword evidence="1" id="KW-1133">Transmembrane helix</keyword>
<evidence type="ECO:0008006" key="6">
    <source>
        <dbReference type="Google" id="ProtNLM"/>
    </source>
</evidence>
<dbReference type="Pfam" id="PF20581">
    <property type="entry name" value="DUF6785"/>
    <property type="match status" value="1"/>
</dbReference>
<feature type="domain" description="DUF6785" evidence="3">
    <location>
        <begin position="12"/>
        <end position="529"/>
    </location>
</feature>
<feature type="transmembrane region" description="Helical" evidence="1">
    <location>
        <begin position="171"/>
        <end position="192"/>
    </location>
</feature>
<feature type="transmembrane region" description="Helical" evidence="1">
    <location>
        <begin position="230"/>
        <end position="251"/>
    </location>
</feature>
<evidence type="ECO:0000259" key="3">
    <source>
        <dbReference type="Pfam" id="PF20581"/>
    </source>
</evidence>
<evidence type="ECO:0000313" key="5">
    <source>
        <dbReference type="Proteomes" id="UP000011721"/>
    </source>
</evidence>
<feature type="transmembrane region" description="Helical" evidence="1">
    <location>
        <begin position="12"/>
        <end position="32"/>
    </location>
</feature>
<dbReference type="AlphaFoldDB" id="M1P9W0"/>
<dbReference type="RefSeq" id="WP_015404118.1">
    <property type="nucleotide sequence ID" value="NC_020304.1"/>
</dbReference>
<dbReference type="InterPro" id="IPR046712">
    <property type="entry name" value="DUF6785"/>
</dbReference>
<feature type="transmembrane region" description="Helical" evidence="1">
    <location>
        <begin position="633"/>
        <end position="655"/>
    </location>
</feature>
<feature type="transmembrane region" description="Helical" evidence="1">
    <location>
        <begin position="411"/>
        <end position="433"/>
    </location>
</feature>
<feature type="transmembrane region" description="Helical" evidence="1">
    <location>
        <begin position="343"/>
        <end position="363"/>
    </location>
</feature>
<gene>
    <name evidence="4" type="ordered locus">UWK_01870</name>
</gene>
<keyword evidence="1" id="KW-0472">Membrane</keyword>
<accession>M1P9W0</accession>
<dbReference type="HOGENOM" id="CLU_405827_0_0_7"/>
<dbReference type="eggNOG" id="ENOG502Z7XV">
    <property type="taxonomic scope" value="Bacteria"/>
</dbReference>
<protein>
    <recommendedName>
        <fullName evidence="6">OPT oligopeptide transporter protein</fullName>
    </recommendedName>
</protein>
<dbReference type="PATRIC" id="fig|1167006.5.peg.2060"/>
<feature type="transmembrane region" description="Helical" evidence="1">
    <location>
        <begin position="300"/>
        <end position="323"/>
    </location>
</feature>
<feature type="transmembrane region" description="Helical" evidence="1">
    <location>
        <begin position="52"/>
        <end position="69"/>
    </location>
</feature>
<feature type="transmembrane region" description="Helical" evidence="1">
    <location>
        <begin position="500"/>
        <end position="526"/>
    </location>
</feature>
<feature type="transmembrane region" description="Helical" evidence="1">
    <location>
        <begin position="384"/>
        <end position="405"/>
    </location>
</feature>
<evidence type="ECO:0000259" key="2">
    <source>
        <dbReference type="Pfam" id="PF20580"/>
    </source>
</evidence>
<keyword evidence="5" id="KW-1185">Reference proteome</keyword>
<dbReference type="KEGG" id="dsf:UWK_01870"/>
<proteinExistence type="predicted"/>
<feature type="domain" description="DUF6784" evidence="2">
    <location>
        <begin position="565"/>
        <end position="663"/>
    </location>
</feature>
<feature type="transmembrane region" description="Helical" evidence="1">
    <location>
        <begin position="81"/>
        <end position="99"/>
    </location>
</feature>
<dbReference type="OrthoDB" id="5428060at2"/>
<dbReference type="STRING" id="1167006.UWK_01870"/>
<evidence type="ECO:0000313" key="4">
    <source>
        <dbReference type="EMBL" id="AGF78427.1"/>
    </source>
</evidence>
<sequence length="665" mass="74400">MPEHTKTASAIRFRSIIVGMILATAICLLTPFNNVYQQATPLGGGHFPLAPFFIFILLVILTAITAKILRSKSLIFTGGELLIIWIEMVIGSGIAYTGMARTLLLNLTAPIHYATVENQWQETLCSLLPQGISPTDPRAIEMLYTGIPGGRSMSWLEVASTIPWQAWLSPLLLWGSFILLSYGFMLFIINILSRQWIHNERINFPLLRVPEMLCSSLDEGRIGRFFGNHFLLAGLLVPVFLHLLNGLHFYYPSVPQLSTLVLAGPYFPKEGLFSGFHKLKIYLYPAFIGFAFLTSRQISFSFWFFFILGGLFFGVLGLLGYTIPVSELGITFGPTLARPEETQMIGAYGIFFFFLIWLARTHLIEVTKESLFLVKSSKSRTEWFDVRYSFWGAVFCFGGLLYWAVSLGMSLLTATLFFSAAFMIMMVATRIICQGGLAYFTLTAAPMDGLIAISGTKIFSGINGLLAGMAQKVLFVDLRESLMPSLLHARKLSHGKSPGLLIFSGLFFTILASLGASILAMMTLYYRYGTRELQLEWASRTTVTVFENVHRLVTAPVETGSWITFFAIAGAIVMLILVVCYHRFYWWPIHPLGYLTAYSSAMRILWFSFFIGWACNTLCMRYGGVTLFKKVQFFFIGLIIGDFLMGGGWAIVGLFTDSGYQVLPD</sequence>
<feature type="transmembrane region" description="Helical" evidence="1">
    <location>
        <begin position="592"/>
        <end position="613"/>
    </location>
</feature>
<evidence type="ECO:0000256" key="1">
    <source>
        <dbReference type="SAM" id="Phobius"/>
    </source>
</evidence>
<organism evidence="4 5">
    <name type="scientific">Desulfocapsa sulfexigens (strain DSM 10523 / SB164P1)</name>
    <dbReference type="NCBI Taxonomy" id="1167006"/>
    <lineage>
        <taxon>Bacteria</taxon>
        <taxon>Pseudomonadati</taxon>
        <taxon>Thermodesulfobacteriota</taxon>
        <taxon>Desulfobulbia</taxon>
        <taxon>Desulfobulbales</taxon>
        <taxon>Desulfocapsaceae</taxon>
        <taxon>Desulfocapsa</taxon>
    </lineage>
</organism>
<name>M1P9W0_DESSD</name>
<feature type="transmembrane region" description="Helical" evidence="1">
    <location>
        <begin position="271"/>
        <end position="293"/>
    </location>
</feature>
<keyword evidence="1" id="KW-0812">Transmembrane</keyword>
<dbReference type="Pfam" id="PF20580">
    <property type="entry name" value="DUF6784"/>
    <property type="match status" value="1"/>
</dbReference>